<protein>
    <submittedName>
        <fullName evidence="1">Uncharacterized protein</fullName>
    </submittedName>
</protein>
<dbReference type="Proteomes" id="UP000199150">
    <property type="component" value="Unassembled WGS sequence"/>
</dbReference>
<evidence type="ECO:0000313" key="1">
    <source>
        <dbReference type="EMBL" id="SCW67190.1"/>
    </source>
</evidence>
<accession>A0A1G4SDE8</accession>
<keyword evidence="2" id="KW-1185">Reference proteome</keyword>
<dbReference type="STRING" id="260084.SAMN02927928_2589"/>
<sequence length="200" mass="21941">MTQTLLWTRSLRYGPAGAALAIALLGAVAALQFAMPDTMPVILPFSESFYARTLAATDNDLRIDLANKTVNAAPGRAENWLLLASAYQQKDAALSGRVLDALRRSYAAGPLSPDAHDWRLAYVFSNWSLMPDDLRRAAMAEAEAYATRYAGFVYIKELAPTLPDSEGRMALGLVALTHDRAMDSARRVAQHRAMREITLQ</sequence>
<gene>
    <name evidence="1" type="ORF">SAMN02927928_2589</name>
</gene>
<dbReference type="RefSeq" id="WP_090648638.1">
    <property type="nucleotide sequence ID" value="NZ_CBCRYE010000002.1"/>
</dbReference>
<reference evidence="2" key="1">
    <citation type="submission" date="2016-10" db="EMBL/GenBank/DDBJ databases">
        <authorList>
            <person name="Varghese N."/>
            <person name="Submissions S."/>
        </authorList>
    </citation>
    <scope>NUCLEOTIDE SEQUENCE [LARGE SCALE GENOMIC DNA]</scope>
    <source>
        <strain evidence="2">CGMCC 1.3431</strain>
    </source>
</reference>
<dbReference type="EMBL" id="FMTS01000004">
    <property type="protein sequence ID" value="SCW67190.1"/>
    <property type="molecule type" value="Genomic_DNA"/>
</dbReference>
<proteinExistence type="predicted"/>
<dbReference type="AlphaFoldDB" id="A0A1G4SDE8"/>
<name>A0A1G4SDE8_9CAUL</name>
<organism evidence="1 2">
    <name type="scientific">Asticcacaulis taihuensis</name>
    <dbReference type="NCBI Taxonomy" id="260084"/>
    <lineage>
        <taxon>Bacteria</taxon>
        <taxon>Pseudomonadati</taxon>
        <taxon>Pseudomonadota</taxon>
        <taxon>Alphaproteobacteria</taxon>
        <taxon>Caulobacterales</taxon>
        <taxon>Caulobacteraceae</taxon>
        <taxon>Asticcacaulis</taxon>
    </lineage>
</organism>
<dbReference type="OrthoDB" id="7187048at2"/>
<evidence type="ECO:0000313" key="2">
    <source>
        <dbReference type="Proteomes" id="UP000199150"/>
    </source>
</evidence>